<evidence type="ECO:0000313" key="3">
    <source>
        <dbReference type="Proteomes" id="UP001377337"/>
    </source>
</evidence>
<dbReference type="RefSeq" id="WP_338778776.1">
    <property type="nucleotide sequence ID" value="NZ_CP147407.1"/>
</dbReference>
<feature type="transmembrane region" description="Helical" evidence="1">
    <location>
        <begin position="107"/>
        <end position="126"/>
    </location>
</feature>
<protein>
    <submittedName>
        <fullName evidence="2">Uncharacterized protein</fullName>
    </submittedName>
</protein>
<dbReference type="EMBL" id="CP147407">
    <property type="protein sequence ID" value="WXB96656.1"/>
    <property type="molecule type" value="Genomic_DNA"/>
</dbReference>
<proteinExistence type="predicted"/>
<keyword evidence="1" id="KW-1133">Transmembrane helix</keyword>
<keyword evidence="1" id="KW-0472">Membrane</keyword>
<feature type="transmembrane region" description="Helical" evidence="1">
    <location>
        <begin position="34"/>
        <end position="53"/>
    </location>
</feature>
<name>A0ABZ2NFT7_9BACI</name>
<organism evidence="2 3">
    <name type="scientific">Metabacillus sediminis</name>
    <dbReference type="NCBI Taxonomy" id="3117746"/>
    <lineage>
        <taxon>Bacteria</taxon>
        <taxon>Bacillati</taxon>
        <taxon>Bacillota</taxon>
        <taxon>Bacilli</taxon>
        <taxon>Bacillales</taxon>
        <taxon>Bacillaceae</taxon>
        <taxon>Metabacillus</taxon>
    </lineage>
</organism>
<accession>A0ABZ2NFT7</accession>
<keyword evidence="1" id="KW-0812">Transmembrane</keyword>
<dbReference type="Proteomes" id="UP001377337">
    <property type="component" value="Chromosome"/>
</dbReference>
<gene>
    <name evidence="2" type="ORF">WCV65_19305</name>
</gene>
<reference evidence="2 3" key="1">
    <citation type="submission" date="2024-02" db="EMBL/GenBank/DDBJ databases">
        <title>Seven novel Bacillus-like species.</title>
        <authorList>
            <person name="Liu G."/>
        </authorList>
    </citation>
    <scope>NUCLEOTIDE SEQUENCE [LARGE SCALE GENOMIC DNA]</scope>
    <source>
        <strain evidence="2 3">FJAT-52054</strain>
    </source>
</reference>
<evidence type="ECO:0000256" key="1">
    <source>
        <dbReference type="SAM" id="Phobius"/>
    </source>
</evidence>
<evidence type="ECO:0000313" key="2">
    <source>
        <dbReference type="EMBL" id="WXB96656.1"/>
    </source>
</evidence>
<sequence>MVKERAYGYGIGLVFLTLVSLLMGSNGIPYPSSILLLLLFINSIFALFSIIIPKPILRLYETNVFENKRTVSNYLFEFLAVAFSGLNYYTTNVLYRLPLFIRLPLHILFYLLLLWQLFLASGLYMFSE</sequence>
<feature type="transmembrane region" description="Helical" evidence="1">
    <location>
        <begin position="74"/>
        <end position="95"/>
    </location>
</feature>
<feature type="transmembrane region" description="Helical" evidence="1">
    <location>
        <begin position="7"/>
        <end position="28"/>
    </location>
</feature>
<keyword evidence="3" id="KW-1185">Reference proteome</keyword>